<dbReference type="AlphaFoldDB" id="A0A1G2D5L5"/>
<dbReference type="EMBL" id="MHLN01000055">
    <property type="protein sequence ID" value="OGZ08925.1"/>
    <property type="molecule type" value="Genomic_DNA"/>
</dbReference>
<organism evidence="1 2">
    <name type="scientific">Candidatus Lloydbacteria bacterium RIFCSPHIGHO2_02_FULL_51_22</name>
    <dbReference type="NCBI Taxonomy" id="1798663"/>
    <lineage>
        <taxon>Bacteria</taxon>
        <taxon>Candidatus Lloydiibacteriota</taxon>
    </lineage>
</organism>
<name>A0A1G2D5L5_9BACT</name>
<proteinExistence type="predicted"/>
<reference evidence="1 2" key="1">
    <citation type="journal article" date="2016" name="Nat. Commun.">
        <title>Thousands of microbial genomes shed light on interconnected biogeochemical processes in an aquifer system.</title>
        <authorList>
            <person name="Anantharaman K."/>
            <person name="Brown C.T."/>
            <person name="Hug L.A."/>
            <person name="Sharon I."/>
            <person name="Castelle C.J."/>
            <person name="Probst A.J."/>
            <person name="Thomas B.C."/>
            <person name="Singh A."/>
            <person name="Wilkins M.J."/>
            <person name="Karaoz U."/>
            <person name="Brodie E.L."/>
            <person name="Williams K.H."/>
            <person name="Hubbard S.S."/>
            <person name="Banfield J.F."/>
        </authorList>
    </citation>
    <scope>NUCLEOTIDE SEQUENCE [LARGE SCALE GENOMIC DNA]</scope>
</reference>
<gene>
    <name evidence="1" type="ORF">A3D67_01525</name>
</gene>
<sequence length="386" mass="44562">MLDTVAIKIIYPDFKVTRPDLFSPDLKIRMTDKIPAGYTPKSLFRKYTQNFTDAANGHTTKLTAYRRFEDEKLNHRLHIEVSVPKMLFGNNLQELGEANFGAVVSRLQRILSFNMGIEVSEETIENSIVTKAHFGKNVPLPYPRTSIDAILELQKGDLGKAFEVNHREYKNNGEALYFYTKTRNLIFYDKVKDYQKPKSQATDKEKTSKEKEIVALGLLRHKEILRFEIRLVGQQSVNSFITKATGKRTERITLRELFNEALCRDAVLYAWKDLTKRPANQLAFKLSVSPEDVLNTLMEQARDRKSNVHGLNRVLIHFGLFQLINQFGAHYVRNKFEKVWSDKTCGKRLNDKIKESALSLKDIPNAEIVGLIDTALNKFEKYTFDY</sequence>
<accession>A0A1G2D5L5</accession>
<dbReference type="Proteomes" id="UP000178099">
    <property type="component" value="Unassembled WGS sequence"/>
</dbReference>
<evidence type="ECO:0000313" key="1">
    <source>
        <dbReference type="EMBL" id="OGZ08925.1"/>
    </source>
</evidence>
<comment type="caution">
    <text evidence="1">The sequence shown here is derived from an EMBL/GenBank/DDBJ whole genome shotgun (WGS) entry which is preliminary data.</text>
</comment>
<evidence type="ECO:0000313" key="2">
    <source>
        <dbReference type="Proteomes" id="UP000178099"/>
    </source>
</evidence>
<protein>
    <submittedName>
        <fullName evidence="1">Uncharacterized protein</fullName>
    </submittedName>
</protein>